<dbReference type="GO" id="GO:0016616">
    <property type="term" value="F:oxidoreductase activity, acting on the CH-OH group of donors, NAD or NADP as acceptor"/>
    <property type="evidence" value="ECO:0007669"/>
    <property type="project" value="InterPro"/>
</dbReference>
<dbReference type="PANTHER" id="PTHR42789">
    <property type="entry name" value="D-ISOMER SPECIFIC 2-HYDROXYACID DEHYDROGENASE FAMILY PROTEIN (AFU_ORTHOLOGUE AFUA_6G10090)"/>
    <property type="match status" value="1"/>
</dbReference>
<evidence type="ECO:0000256" key="4">
    <source>
        <dbReference type="RuleBase" id="RU003719"/>
    </source>
</evidence>
<dbReference type="InterPro" id="IPR029753">
    <property type="entry name" value="D-isomer_DH_CS"/>
</dbReference>
<keyword evidence="8" id="KW-1185">Reference proteome</keyword>
<feature type="domain" description="D-isomer specific 2-hydroxyacid dehydrogenase NAD-binding" evidence="6">
    <location>
        <begin position="115"/>
        <end position="287"/>
    </location>
</feature>
<feature type="domain" description="D-isomer specific 2-hydroxyacid dehydrogenase catalytic" evidence="5">
    <location>
        <begin position="26"/>
        <end position="313"/>
    </location>
</feature>
<dbReference type="PANTHER" id="PTHR42789:SF1">
    <property type="entry name" value="D-ISOMER SPECIFIC 2-HYDROXYACID DEHYDROGENASE FAMILY PROTEIN (AFU_ORTHOLOGUE AFUA_6G10090)"/>
    <property type="match status" value="1"/>
</dbReference>
<evidence type="ECO:0000259" key="5">
    <source>
        <dbReference type="Pfam" id="PF00389"/>
    </source>
</evidence>
<dbReference type="Pfam" id="PF00389">
    <property type="entry name" value="2-Hacid_dh"/>
    <property type="match status" value="1"/>
</dbReference>
<keyword evidence="2 4" id="KW-0560">Oxidoreductase</keyword>
<evidence type="ECO:0000256" key="2">
    <source>
        <dbReference type="ARBA" id="ARBA00023002"/>
    </source>
</evidence>
<sequence>MIRIAVLDDYQQVGRGLADWSSLGPDCEVDFLDRPLPDQEAAAAALAGYDVICLMRERLPVPAELIGRLPRLKLIVATGPHNRTLDLEAARARGVRVCHTRGGESLHATTELAWALILGALRHLPLEDRRMRQGLWQNTVGRTLHGRTLGLLGLGRLGGRMAEVARAFGAEVIAWSQNLTEARCAEVGARRVEREALFREADILSLHLVLSERTRGIVGAAEIGLMRRDAILINTSRGPLVDEAALVEALRTRRIAAAGLDVYDIEPLPAEHPLRGLDNVVLSPHLGYVTEGTYRIFFTDMVEAIAAWRGGAPVRVLA</sequence>
<dbReference type="AlphaFoldDB" id="A0A5B2TGC4"/>
<keyword evidence="3" id="KW-0520">NAD</keyword>
<accession>A0A5B2TGC4</accession>
<comment type="similarity">
    <text evidence="1 4">Belongs to the D-isomer specific 2-hydroxyacid dehydrogenase family.</text>
</comment>
<evidence type="ECO:0000313" key="7">
    <source>
        <dbReference type="EMBL" id="KAA2213551.1"/>
    </source>
</evidence>
<dbReference type="SUPFAM" id="SSF51735">
    <property type="entry name" value="NAD(P)-binding Rossmann-fold domains"/>
    <property type="match status" value="1"/>
</dbReference>
<evidence type="ECO:0000256" key="1">
    <source>
        <dbReference type="ARBA" id="ARBA00005854"/>
    </source>
</evidence>
<evidence type="ECO:0000313" key="8">
    <source>
        <dbReference type="Proteomes" id="UP000322110"/>
    </source>
</evidence>
<dbReference type="InterPro" id="IPR006140">
    <property type="entry name" value="D-isomer_DH_NAD-bd"/>
</dbReference>
<dbReference type="Proteomes" id="UP000322110">
    <property type="component" value="Unassembled WGS sequence"/>
</dbReference>
<evidence type="ECO:0000256" key="3">
    <source>
        <dbReference type="ARBA" id="ARBA00023027"/>
    </source>
</evidence>
<dbReference type="PROSITE" id="PS00671">
    <property type="entry name" value="D_2_HYDROXYACID_DH_3"/>
    <property type="match status" value="1"/>
</dbReference>
<reference evidence="7 8" key="1">
    <citation type="journal article" date="2015" name="Int. J. Syst. Evol. Microbiol.">
        <title>Roseomonas oryzae sp. nov., isolated from paddy rhizosphere soil.</title>
        <authorList>
            <person name="Ramaprasad E.V."/>
            <person name="Sasikala Ch."/>
            <person name="Ramana Ch.V."/>
        </authorList>
    </citation>
    <scope>NUCLEOTIDE SEQUENCE [LARGE SCALE GENOMIC DNA]</scope>
    <source>
        <strain evidence="7 8">KCTC 42542</strain>
    </source>
</reference>
<dbReference type="InterPro" id="IPR006139">
    <property type="entry name" value="D-isomer_2_OHA_DH_cat_dom"/>
</dbReference>
<dbReference type="OrthoDB" id="9793626at2"/>
<dbReference type="SUPFAM" id="SSF52283">
    <property type="entry name" value="Formate/glycerate dehydrogenase catalytic domain-like"/>
    <property type="match status" value="1"/>
</dbReference>
<dbReference type="InterPro" id="IPR050857">
    <property type="entry name" value="D-2-hydroxyacid_DH"/>
</dbReference>
<dbReference type="GO" id="GO:0051287">
    <property type="term" value="F:NAD binding"/>
    <property type="evidence" value="ECO:0007669"/>
    <property type="project" value="InterPro"/>
</dbReference>
<organism evidence="7 8">
    <name type="scientific">Teichococcus oryzae</name>
    <dbReference type="NCBI Taxonomy" id="1608942"/>
    <lineage>
        <taxon>Bacteria</taxon>
        <taxon>Pseudomonadati</taxon>
        <taxon>Pseudomonadota</taxon>
        <taxon>Alphaproteobacteria</taxon>
        <taxon>Acetobacterales</taxon>
        <taxon>Roseomonadaceae</taxon>
        <taxon>Roseomonas</taxon>
    </lineage>
</organism>
<dbReference type="EMBL" id="VUKA01000003">
    <property type="protein sequence ID" value="KAA2213551.1"/>
    <property type="molecule type" value="Genomic_DNA"/>
</dbReference>
<comment type="caution">
    <text evidence="7">The sequence shown here is derived from an EMBL/GenBank/DDBJ whole genome shotgun (WGS) entry which is preliminary data.</text>
</comment>
<dbReference type="Gene3D" id="3.40.50.720">
    <property type="entry name" value="NAD(P)-binding Rossmann-like Domain"/>
    <property type="match status" value="2"/>
</dbReference>
<evidence type="ECO:0000259" key="6">
    <source>
        <dbReference type="Pfam" id="PF02826"/>
    </source>
</evidence>
<dbReference type="FunFam" id="3.40.50.720:FF:000203">
    <property type="entry name" value="D-3-phosphoglycerate dehydrogenase (SerA)"/>
    <property type="match status" value="1"/>
</dbReference>
<dbReference type="RefSeq" id="WP_149812055.1">
    <property type="nucleotide sequence ID" value="NZ_VUKA01000003.1"/>
</dbReference>
<protein>
    <submittedName>
        <fullName evidence="7">D-2-hydroxyacid dehydrogenase family protein</fullName>
    </submittedName>
</protein>
<dbReference type="CDD" id="cd12169">
    <property type="entry name" value="PGDH_like_1"/>
    <property type="match status" value="1"/>
</dbReference>
<dbReference type="Pfam" id="PF02826">
    <property type="entry name" value="2-Hacid_dh_C"/>
    <property type="match status" value="1"/>
</dbReference>
<dbReference type="InterPro" id="IPR036291">
    <property type="entry name" value="NAD(P)-bd_dom_sf"/>
</dbReference>
<gene>
    <name evidence="7" type="ORF">F0Q34_09995</name>
</gene>
<proteinExistence type="inferred from homology"/>
<name>A0A5B2TGC4_9PROT</name>